<dbReference type="OrthoDB" id="667966at2"/>
<gene>
    <name evidence="5" type="ORF">SAMN04488094_101804</name>
</gene>
<dbReference type="EMBL" id="FOLG01000001">
    <property type="protein sequence ID" value="SFB86266.1"/>
    <property type="molecule type" value="Genomic_DNA"/>
</dbReference>
<keyword evidence="3" id="KW-0804">Transcription</keyword>
<evidence type="ECO:0000313" key="6">
    <source>
        <dbReference type="Proteomes" id="UP000198728"/>
    </source>
</evidence>
<dbReference type="GO" id="GO:0003677">
    <property type="term" value="F:DNA binding"/>
    <property type="evidence" value="ECO:0007669"/>
    <property type="project" value="UniProtKB-KW"/>
</dbReference>
<dbReference type="InterPro" id="IPR012318">
    <property type="entry name" value="HTH_CRP"/>
</dbReference>
<dbReference type="InterPro" id="IPR014710">
    <property type="entry name" value="RmlC-like_jellyroll"/>
</dbReference>
<dbReference type="STRING" id="441112.SAMN04488094_101804"/>
<dbReference type="CDD" id="cd00038">
    <property type="entry name" value="CAP_ED"/>
    <property type="match status" value="1"/>
</dbReference>
<feature type="domain" description="HTH crp-type" evidence="4">
    <location>
        <begin position="149"/>
        <end position="223"/>
    </location>
</feature>
<dbReference type="Gene3D" id="2.60.120.10">
    <property type="entry name" value="Jelly Rolls"/>
    <property type="match status" value="1"/>
</dbReference>
<dbReference type="InterPro" id="IPR036390">
    <property type="entry name" value="WH_DNA-bd_sf"/>
</dbReference>
<accession>A0A1I1EHX5</accession>
<dbReference type="InterPro" id="IPR018335">
    <property type="entry name" value="Tscrpt_reg_HTH_Crp-type_CS"/>
</dbReference>
<dbReference type="CDD" id="cd00092">
    <property type="entry name" value="HTH_CRP"/>
    <property type="match status" value="1"/>
</dbReference>
<sequence>MDTSAPLKDDLPCIACQQRLCRFVDGQKPDITPLRIELQRGDRLECMTGNCLKFWSVVRGTTAVCTVLKDGRRQIVALAGPRDAICGMLADGHSPHWLEALEPCEVCEIDFTPRAAILAKDARFMRALMDIMHDQLVRTSQHLITLGRLDSTERVILFIGQLALCSAAEDGTPRPVTLPMSREDIADYLGLNAETVSRILTKLRKSGLVKFLNRSEFVVPDLDALRRRLPMQLMNDQASVIGQFADGRTGERRAQA</sequence>
<dbReference type="Proteomes" id="UP000198728">
    <property type="component" value="Unassembled WGS sequence"/>
</dbReference>
<evidence type="ECO:0000256" key="1">
    <source>
        <dbReference type="ARBA" id="ARBA00023015"/>
    </source>
</evidence>
<dbReference type="PROSITE" id="PS00042">
    <property type="entry name" value="HTH_CRP_1"/>
    <property type="match status" value="1"/>
</dbReference>
<keyword evidence="1" id="KW-0805">Transcription regulation</keyword>
<keyword evidence="2" id="KW-0238">DNA-binding</keyword>
<protein>
    <submittedName>
        <fullName evidence="5">CRP/FNR family transcriptional regulator, anaerobic regulatory protein</fullName>
    </submittedName>
</protein>
<evidence type="ECO:0000256" key="3">
    <source>
        <dbReference type="ARBA" id="ARBA00023163"/>
    </source>
</evidence>
<evidence type="ECO:0000259" key="4">
    <source>
        <dbReference type="PROSITE" id="PS51063"/>
    </source>
</evidence>
<dbReference type="InterPro" id="IPR018490">
    <property type="entry name" value="cNMP-bd_dom_sf"/>
</dbReference>
<dbReference type="AlphaFoldDB" id="A0A1I1EHX5"/>
<organism evidence="5 6">
    <name type="scientific">Tropicimonas isoalkanivorans</name>
    <dbReference type="NCBI Taxonomy" id="441112"/>
    <lineage>
        <taxon>Bacteria</taxon>
        <taxon>Pseudomonadati</taxon>
        <taxon>Pseudomonadota</taxon>
        <taxon>Alphaproteobacteria</taxon>
        <taxon>Rhodobacterales</taxon>
        <taxon>Roseobacteraceae</taxon>
        <taxon>Tropicimonas</taxon>
    </lineage>
</organism>
<dbReference type="PRINTS" id="PR00034">
    <property type="entry name" value="HTHCRP"/>
</dbReference>
<dbReference type="InterPro" id="IPR000595">
    <property type="entry name" value="cNMP-bd_dom"/>
</dbReference>
<dbReference type="Gene3D" id="1.10.10.10">
    <property type="entry name" value="Winged helix-like DNA-binding domain superfamily/Winged helix DNA-binding domain"/>
    <property type="match status" value="1"/>
</dbReference>
<evidence type="ECO:0000313" key="5">
    <source>
        <dbReference type="EMBL" id="SFB86266.1"/>
    </source>
</evidence>
<dbReference type="SMART" id="SM00419">
    <property type="entry name" value="HTH_CRP"/>
    <property type="match status" value="1"/>
</dbReference>
<dbReference type="Pfam" id="PF13545">
    <property type="entry name" value="HTH_Crp_2"/>
    <property type="match status" value="1"/>
</dbReference>
<proteinExistence type="predicted"/>
<dbReference type="GO" id="GO:0003700">
    <property type="term" value="F:DNA-binding transcription factor activity"/>
    <property type="evidence" value="ECO:0007669"/>
    <property type="project" value="InterPro"/>
</dbReference>
<dbReference type="InterPro" id="IPR036388">
    <property type="entry name" value="WH-like_DNA-bd_sf"/>
</dbReference>
<dbReference type="PROSITE" id="PS51063">
    <property type="entry name" value="HTH_CRP_2"/>
    <property type="match status" value="1"/>
</dbReference>
<dbReference type="SUPFAM" id="SSF46785">
    <property type="entry name" value="Winged helix' DNA-binding domain"/>
    <property type="match status" value="1"/>
</dbReference>
<dbReference type="RefSeq" id="WP_093359338.1">
    <property type="nucleotide sequence ID" value="NZ_FOLG01000001.1"/>
</dbReference>
<dbReference type="SUPFAM" id="SSF51206">
    <property type="entry name" value="cAMP-binding domain-like"/>
    <property type="match status" value="1"/>
</dbReference>
<name>A0A1I1EHX5_9RHOB</name>
<reference evidence="5 6" key="1">
    <citation type="submission" date="2016-10" db="EMBL/GenBank/DDBJ databases">
        <authorList>
            <person name="de Groot N.N."/>
        </authorList>
    </citation>
    <scope>NUCLEOTIDE SEQUENCE [LARGE SCALE GENOMIC DNA]</scope>
    <source>
        <strain evidence="5 6">DSM 19548</strain>
    </source>
</reference>
<evidence type="ECO:0000256" key="2">
    <source>
        <dbReference type="ARBA" id="ARBA00023125"/>
    </source>
</evidence>
<keyword evidence="6" id="KW-1185">Reference proteome</keyword>